<dbReference type="EMBL" id="KN825124">
    <property type="protein sequence ID" value="KIK94188.1"/>
    <property type="molecule type" value="Genomic_DNA"/>
</dbReference>
<reference evidence="2 3" key="1">
    <citation type="submission" date="2014-04" db="EMBL/GenBank/DDBJ databases">
        <authorList>
            <consortium name="DOE Joint Genome Institute"/>
            <person name="Kuo A."/>
            <person name="Kohler A."/>
            <person name="Jargeat P."/>
            <person name="Nagy L.G."/>
            <person name="Floudas D."/>
            <person name="Copeland A."/>
            <person name="Barry K.W."/>
            <person name="Cichocki N."/>
            <person name="Veneault-Fourrey C."/>
            <person name="LaButti K."/>
            <person name="Lindquist E.A."/>
            <person name="Lipzen A."/>
            <person name="Lundell T."/>
            <person name="Morin E."/>
            <person name="Murat C."/>
            <person name="Sun H."/>
            <person name="Tunlid A."/>
            <person name="Henrissat B."/>
            <person name="Grigoriev I.V."/>
            <person name="Hibbett D.S."/>
            <person name="Martin F."/>
            <person name="Nordberg H.P."/>
            <person name="Cantor M.N."/>
            <person name="Hua S.X."/>
        </authorList>
    </citation>
    <scope>NUCLEOTIDE SEQUENCE [LARGE SCALE GENOMIC DNA]</scope>
    <source>
        <strain evidence="2 3">Ve08.2h10</strain>
    </source>
</reference>
<evidence type="ECO:0000313" key="3">
    <source>
        <dbReference type="Proteomes" id="UP000054538"/>
    </source>
</evidence>
<name>A0A0D0DPY8_9AGAM</name>
<dbReference type="Proteomes" id="UP000054538">
    <property type="component" value="Unassembled WGS sequence"/>
</dbReference>
<keyword evidence="1" id="KW-0812">Transmembrane</keyword>
<evidence type="ECO:0000256" key="1">
    <source>
        <dbReference type="SAM" id="Phobius"/>
    </source>
</evidence>
<organism evidence="2 3">
    <name type="scientific">Paxillus rubicundulus Ve08.2h10</name>
    <dbReference type="NCBI Taxonomy" id="930991"/>
    <lineage>
        <taxon>Eukaryota</taxon>
        <taxon>Fungi</taxon>
        <taxon>Dikarya</taxon>
        <taxon>Basidiomycota</taxon>
        <taxon>Agaricomycotina</taxon>
        <taxon>Agaricomycetes</taxon>
        <taxon>Agaricomycetidae</taxon>
        <taxon>Boletales</taxon>
        <taxon>Paxilineae</taxon>
        <taxon>Paxillaceae</taxon>
        <taxon>Paxillus</taxon>
    </lineage>
</organism>
<sequence>MVFSRFAHACIHLFAFLNIFIVFHVRGSAAVQFAVPVTNASLGLGYDTYWEHLTASAAPHFVIHSDKWISGENGPPAVTDIQGYNVLEGVNEYVTCTGLLTASSSTWPHTSVFQIAAAGVTLNKIVIGKPATTADASNGCKFTDEYFSTDAGVSVWQYPDAGASWIHTVHSVAFIK</sequence>
<gene>
    <name evidence="2" type="ORF">PAXRUDRAFT_12192</name>
</gene>
<accession>A0A0D0DPY8</accession>
<evidence type="ECO:0000313" key="2">
    <source>
        <dbReference type="EMBL" id="KIK94188.1"/>
    </source>
</evidence>
<feature type="transmembrane region" description="Helical" evidence="1">
    <location>
        <begin position="6"/>
        <end position="25"/>
    </location>
</feature>
<dbReference type="AlphaFoldDB" id="A0A0D0DPY8"/>
<dbReference type="InParanoid" id="A0A0D0DPY8"/>
<proteinExistence type="predicted"/>
<keyword evidence="1" id="KW-0472">Membrane</keyword>
<reference evidence="3" key="2">
    <citation type="submission" date="2015-01" db="EMBL/GenBank/DDBJ databases">
        <title>Evolutionary Origins and Diversification of the Mycorrhizal Mutualists.</title>
        <authorList>
            <consortium name="DOE Joint Genome Institute"/>
            <consortium name="Mycorrhizal Genomics Consortium"/>
            <person name="Kohler A."/>
            <person name="Kuo A."/>
            <person name="Nagy L.G."/>
            <person name="Floudas D."/>
            <person name="Copeland A."/>
            <person name="Barry K.W."/>
            <person name="Cichocki N."/>
            <person name="Veneault-Fourrey C."/>
            <person name="LaButti K."/>
            <person name="Lindquist E.A."/>
            <person name="Lipzen A."/>
            <person name="Lundell T."/>
            <person name="Morin E."/>
            <person name="Murat C."/>
            <person name="Riley R."/>
            <person name="Ohm R."/>
            <person name="Sun H."/>
            <person name="Tunlid A."/>
            <person name="Henrissat B."/>
            <person name="Grigoriev I.V."/>
            <person name="Hibbett D.S."/>
            <person name="Martin F."/>
        </authorList>
    </citation>
    <scope>NUCLEOTIDE SEQUENCE [LARGE SCALE GENOMIC DNA]</scope>
    <source>
        <strain evidence="3">Ve08.2h10</strain>
    </source>
</reference>
<dbReference type="OrthoDB" id="3012298at2759"/>
<keyword evidence="1" id="KW-1133">Transmembrane helix</keyword>
<protein>
    <submittedName>
        <fullName evidence="2">Unplaced genomic scaffold scaffold_302, whole genome shotgun sequence</fullName>
    </submittedName>
</protein>
<keyword evidence="3" id="KW-1185">Reference proteome</keyword>
<dbReference type="HOGENOM" id="CLU_1525664_0_0_1"/>